<name>A0ABW1DRG1_9DEIO</name>
<sequence length="226" mass="24782">MQDPADAESGAVPPSATQQVRVDSTVRARDLAALIVRLAGEPVRVPWEVSVSDGDRRRVESEFGSAFRRGIVEFGRVTPQTCREYGVVRVQIKEGGFARYRCHTGHAYTGDALLAAVTEHVEETLWRTVRTLEEATRLESTGAELAENGDTRLAQAYARKAQTLELRSRGLGLRRAGPYRDPERGVDQAGQGRVNCPPRRLSSRGRRPGCRPSRSRPPGPSCGPPP</sequence>
<evidence type="ECO:0000313" key="2">
    <source>
        <dbReference type="EMBL" id="MFC5849689.1"/>
    </source>
</evidence>
<feature type="compositionally biased region" description="Pro residues" evidence="1">
    <location>
        <begin position="215"/>
        <end position="226"/>
    </location>
</feature>
<evidence type="ECO:0000256" key="1">
    <source>
        <dbReference type="SAM" id="MobiDB-lite"/>
    </source>
</evidence>
<protein>
    <submittedName>
        <fullName evidence="2">Uncharacterized protein</fullName>
    </submittedName>
</protein>
<reference evidence="3" key="1">
    <citation type="journal article" date="2019" name="Int. J. Syst. Evol. Microbiol.">
        <title>The Global Catalogue of Microorganisms (GCM) 10K type strain sequencing project: providing services to taxonomists for standard genome sequencing and annotation.</title>
        <authorList>
            <consortium name="The Broad Institute Genomics Platform"/>
            <consortium name="The Broad Institute Genome Sequencing Center for Infectious Disease"/>
            <person name="Wu L."/>
            <person name="Ma J."/>
        </authorList>
    </citation>
    <scope>NUCLEOTIDE SEQUENCE [LARGE SCALE GENOMIC DNA]</scope>
    <source>
        <strain evidence="3">CGMCC 1.15053</strain>
    </source>
</reference>
<gene>
    <name evidence="2" type="ORF">ACFPQ6_15395</name>
</gene>
<organism evidence="2 3">
    <name type="scientific">Deinococcus petrolearius</name>
    <dbReference type="NCBI Taxonomy" id="1751295"/>
    <lineage>
        <taxon>Bacteria</taxon>
        <taxon>Thermotogati</taxon>
        <taxon>Deinococcota</taxon>
        <taxon>Deinococci</taxon>
        <taxon>Deinococcales</taxon>
        <taxon>Deinococcaceae</taxon>
        <taxon>Deinococcus</taxon>
    </lineage>
</organism>
<proteinExistence type="predicted"/>
<feature type="region of interest" description="Disordered" evidence="1">
    <location>
        <begin position="1"/>
        <end position="20"/>
    </location>
</feature>
<comment type="caution">
    <text evidence="2">The sequence shown here is derived from an EMBL/GenBank/DDBJ whole genome shotgun (WGS) entry which is preliminary data.</text>
</comment>
<dbReference type="RefSeq" id="WP_380051042.1">
    <property type="nucleotide sequence ID" value="NZ_JBHSOH010000030.1"/>
</dbReference>
<dbReference type="Proteomes" id="UP001595979">
    <property type="component" value="Unassembled WGS sequence"/>
</dbReference>
<dbReference type="EMBL" id="JBHSOH010000030">
    <property type="protein sequence ID" value="MFC5849689.1"/>
    <property type="molecule type" value="Genomic_DNA"/>
</dbReference>
<accession>A0ABW1DRG1</accession>
<evidence type="ECO:0000313" key="3">
    <source>
        <dbReference type="Proteomes" id="UP001595979"/>
    </source>
</evidence>
<feature type="region of interest" description="Disordered" evidence="1">
    <location>
        <begin position="172"/>
        <end position="226"/>
    </location>
</feature>
<keyword evidence="3" id="KW-1185">Reference proteome</keyword>